<organism evidence="3">
    <name type="scientific">bioreactor metagenome</name>
    <dbReference type="NCBI Taxonomy" id="1076179"/>
    <lineage>
        <taxon>unclassified sequences</taxon>
        <taxon>metagenomes</taxon>
        <taxon>ecological metagenomes</taxon>
    </lineage>
</organism>
<proteinExistence type="predicted"/>
<keyword evidence="2 3" id="KW-0456">Lyase</keyword>
<dbReference type="EMBL" id="VSSQ01062740">
    <property type="protein sequence ID" value="MPN15868.1"/>
    <property type="molecule type" value="Genomic_DNA"/>
</dbReference>
<evidence type="ECO:0000313" key="3">
    <source>
        <dbReference type="EMBL" id="MPN15868.1"/>
    </source>
</evidence>
<dbReference type="GO" id="GO:0004609">
    <property type="term" value="F:phosphatidylserine decarboxylase activity"/>
    <property type="evidence" value="ECO:0007669"/>
    <property type="project" value="UniProtKB-EC"/>
</dbReference>
<dbReference type="InterPro" id="IPR003817">
    <property type="entry name" value="PS_Dcarbxylase"/>
</dbReference>
<dbReference type="PANTHER" id="PTHR10067">
    <property type="entry name" value="PHOSPHATIDYLSERINE DECARBOXYLASE"/>
    <property type="match status" value="1"/>
</dbReference>
<dbReference type="Pfam" id="PF02666">
    <property type="entry name" value="PS_Dcarbxylase"/>
    <property type="match status" value="1"/>
</dbReference>
<sequence>METALDPSLLLQIKGMTYPMDELIGEDASPWRGGTLFTIRLNPTDYHRYHYPTTGVDLGSRTFPGAYYSVNPMALARIPHLYLKNHRQVTKLATDRFGTVLFIEVGATSVGSIHNSHGEGPFAKGDEKGWFEFGGSTILLIIPPLPQGSLKIREDLLRQSELGIETLLRMGSSLAQIE</sequence>
<reference evidence="3" key="1">
    <citation type="submission" date="2019-08" db="EMBL/GenBank/DDBJ databases">
        <authorList>
            <person name="Kucharzyk K."/>
            <person name="Murdoch R.W."/>
            <person name="Higgins S."/>
            <person name="Loffler F."/>
        </authorList>
    </citation>
    <scope>NUCLEOTIDE SEQUENCE</scope>
</reference>
<gene>
    <name evidence="3" type="primary">psd_26</name>
    <name evidence="3" type="ORF">SDC9_163204</name>
</gene>
<dbReference type="EC" id="4.1.1.65" evidence="3"/>
<evidence type="ECO:0000256" key="1">
    <source>
        <dbReference type="ARBA" id="ARBA00022793"/>
    </source>
</evidence>
<protein>
    <submittedName>
        <fullName evidence="3">Phosphatidylserine decarboxylase proenzyme</fullName>
        <ecNumber evidence="3">4.1.1.65</ecNumber>
    </submittedName>
</protein>
<name>A0A645FN60_9ZZZZ</name>
<accession>A0A645FN60</accession>
<dbReference type="GO" id="GO:0008654">
    <property type="term" value="P:phospholipid biosynthetic process"/>
    <property type="evidence" value="ECO:0007669"/>
    <property type="project" value="InterPro"/>
</dbReference>
<comment type="caution">
    <text evidence="3">The sequence shown here is derived from an EMBL/GenBank/DDBJ whole genome shotgun (WGS) entry which is preliminary data.</text>
</comment>
<evidence type="ECO:0000256" key="2">
    <source>
        <dbReference type="ARBA" id="ARBA00023239"/>
    </source>
</evidence>
<keyword evidence="1" id="KW-0210">Decarboxylase</keyword>
<dbReference type="AlphaFoldDB" id="A0A645FN60"/>